<evidence type="ECO:0000313" key="2">
    <source>
        <dbReference type="EMBL" id="ABM71783.1"/>
    </source>
</evidence>
<keyword evidence="2" id="KW-0808">Transferase</keyword>
<dbReference type="AlphaFoldDB" id="A2BVH2"/>
<dbReference type="RefSeq" id="WP_011819890.1">
    <property type="nucleotide sequence ID" value="NC_008817.1"/>
</dbReference>
<organism evidence="2 3">
    <name type="scientific">Prochlorococcus marinus (strain MIT 9515)</name>
    <dbReference type="NCBI Taxonomy" id="167542"/>
    <lineage>
        <taxon>Bacteria</taxon>
        <taxon>Bacillati</taxon>
        <taxon>Cyanobacteriota</taxon>
        <taxon>Cyanophyceae</taxon>
        <taxon>Synechococcales</taxon>
        <taxon>Prochlorococcaceae</taxon>
        <taxon>Prochlorococcus</taxon>
    </lineage>
</organism>
<keyword evidence="2" id="KW-0548">Nucleotidyltransferase</keyword>
<evidence type="ECO:0000313" key="3">
    <source>
        <dbReference type="Proteomes" id="UP000001589"/>
    </source>
</evidence>
<dbReference type="GO" id="GO:0003964">
    <property type="term" value="F:RNA-directed DNA polymerase activity"/>
    <property type="evidence" value="ECO:0007669"/>
    <property type="project" value="UniProtKB-KW"/>
</dbReference>
<reference evidence="2 3" key="1">
    <citation type="journal article" date="2007" name="PLoS Genet.">
        <title>Patterns and implications of gene gain and loss in the evolution of Prochlorococcus.</title>
        <authorList>
            <person name="Kettler G.C."/>
            <person name="Martiny A.C."/>
            <person name="Huang K."/>
            <person name="Zucker J."/>
            <person name="Coleman M.L."/>
            <person name="Rodrigue S."/>
            <person name="Chen F."/>
            <person name="Lapidus A."/>
            <person name="Ferriera S."/>
            <person name="Johnson J."/>
            <person name="Steglich C."/>
            <person name="Church G.M."/>
            <person name="Richardson P."/>
            <person name="Chisholm S.W."/>
        </authorList>
    </citation>
    <scope>NUCLEOTIDE SEQUENCE [LARGE SCALE GENOMIC DNA]</scope>
    <source>
        <strain evidence="2 3">MIT 9515</strain>
    </source>
</reference>
<name>A2BVH2_PROM5</name>
<keyword evidence="1" id="KW-1133">Transmembrane helix</keyword>
<dbReference type="OrthoDB" id="541465at2"/>
<dbReference type="KEGG" id="pmc:P9515_05741"/>
<dbReference type="Proteomes" id="UP000001589">
    <property type="component" value="Chromosome"/>
</dbReference>
<keyword evidence="1" id="KW-0812">Transmembrane</keyword>
<evidence type="ECO:0000256" key="1">
    <source>
        <dbReference type="SAM" id="Phobius"/>
    </source>
</evidence>
<protein>
    <submittedName>
        <fullName evidence="2">Possible Reverse transcriptase (RNA-dependent)</fullName>
    </submittedName>
</protein>
<keyword evidence="2" id="KW-0695">RNA-directed DNA polymerase</keyword>
<dbReference type="EMBL" id="CP000552">
    <property type="protein sequence ID" value="ABM71783.1"/>
    <property type="molecule type" value="Genomic_DNA"/>
</dbReference>
<dbReference type="HOGENOM" id="CLU_2524819_0_0_3"/>
<dbReference type="GeneID" id="60201703"/>
<feature type="transmembrane region" description="Helical" evidence="1">
    <location>
        <begin position="43"/>
        <end position="64"/>
    </location>
</feature>
<sequence length="85" mass="9386">MKYSNSKKFVEGKLSENSSLINTPSELIRDDDDDPLSMRSLSISFLGIMIAFLTILLPSISILLGRPLSQGNEITSFHLIKKDGS</sequence>
<proteinExistence type="predicted"/>
<gene>
    <name evidence="2" type="ordered locus">P9515_05741</name>
</gene>
<keyword evidence="1" id="KW-0472">Membrane</keyword>
<accession>A2BVH2</accession>
<dbReference type="STRING" id="167542.P9515_05741"/>